<proteinExistence type="predicted"/>
<name>A0A6I9QLL2_ELAGV</name>
<reference evidence="3" key="1">
    <citation type="submission" date="2025-08" db="UniProtKB">
        <authorList>
            <consortium name="RefSeq"/>
        </authorList>
    </citation>
    <scope>IDENTIFICATION</scope>
</reference>
<evidence type="ECO:0000313" key="2">
    <source>
        <dbReference type="Proteomes" id="UP000504607"/>
    </source>
</evidence>
<dbReference type="PANTHER" id="PTHR33067:SF32">
    <property type="entry name" value="ASPARTIC PEPTIDASE DDI1-TYPE DOMAIN-CONTAINING PROTEIN"/>
    <property type="match status" value="1"/>
</dbReference>
<protein>
    <submittedName>
        <fullName evidence="3">Uncharacterized protein LOC105037781</fullName>
    </submittedName>
</protein>
<gene>
    <name evidence="3" type="primary">LOC105037781</name>
</gene>
<dbReference type="InParanoid" id="A0A6I9QLL2"/>
<dbReference type="OrthoDB" id="674712at2759"/>
<sequence>MAESTIGPEIFFEHAKLIMILKSRKTLNQPEVIQQQEQPIPATLEKKKPEERKEPVNPAPAPKAPFPSALESPLPLDKKSIKMNEILELFKQVQINLSLLDAIKQVLTYAKFLKDLCTQKHKSKAQISRKIHLTEQTSSIFQQIAPSKLKDPGTPIISCVIGDLTIKKALLDLGASVNLLPSSVYDLFEFRELKPIMVTLQLADRSIKGPPTYNHNEINLLEKIVEDKALTLLNLDPLQ</sequence>
<dbReference type="InterPro" id="IPR021109">
    <property type="entry name" value="Peptidase_aspartic_dom_sf"/>
</dbReference>
<dbReference type="PANTHER" id="PTHR33067">
    <property type="entry name" value="RNA-DIRECTED DNA POLYMERASE-RELATED"/>
    <property type="match status" value="1"/>
</dbReference>
<dbReference type="Proteomes" id="UP000504607">
    <property type="component" value="Unplaced"/>
</dbReference>
<dbReference type="Gene3D" id="2.40.70.10">
    <property type="entry name" value="Acid Proteases"/>
    <property type="match status" value="1"/>
</dbReference>
<evidence type="ECO:0000256" key="1">
    <source>
        <dbReference type="SAM" id="MobiDB-lite"/>
    </source>
</evidence>
<dbReference type="RefSeq" id="XP_010911707.1">
    <property type="nucleotide sequence ID" value="XM_010913405.1"/>
</dbReference>
<organism evidence="2 3">
    <name type="scientific">Elaeis guineensis var. tenera</name>
    <name type="common">Oil palm</name>
    <dbReference type="NCBI Taxonomy" id="51953"/>
    <lineage>
        <taxon>Eukaryota</taxon>
        <taxon>Viridiplantae</taxon>
        <taxon>Streptophyta</taxon>
        <taxon>Embryophyta</taxon>
        <taxon>Tracheophyta</taxon>
        <taxon>Spermatophyta</taxon>
        <taxon>Magnoliopsida</taxon>
        <taxon>Liliopsida</taxon>
        <taxon>Arecaceae</taxon>
        <taxon>Arecoideae</taxon>
        <taxon>Cocoseae</taxon>
        <taxon>Elaeidinae</taxon>
        <taxon>Elaeis</taxon>
    </lineage>
</organism>
<feature type="compositionally biased region" description="Low complexity" evidence="1">
    <location>
        <begin position="30"/>
        <end position="41"/>
    </location>
</feature>
<feature type="compositionally biased region" description="Basic and acidic residues" evidence="1">
    <location>
        <begin position="44"/>
        <end position="55"/>
    </location>
</feature>
<keyword evidence="2" id="KW-1185">Reference proteome</keyword>
<accession>A0A6I9QLL2</accession>
<feature type="region of interest" description="Disordered" evidence="1">
    <location>
        <begin position="30"/>
        <end position="71"/>
    </location>
</feature>
<dbReference type="AlphaFoldDB" id="A0A6I9QLL2"/>
<evidence type="ECO:0000313" key="3">
    <source>
        <dbReference type="RefSeq" id="XP_010911707.1"/>
    </source>
</evidence>
<feature type="non-terminal residue" evidence="3">
    <location>
        <position position="239"/>
    </location>
</feature>